<dbReference type="Proteomes" id="UP000601768">
    <property type="component" value="Unassembled WGS sequence"/>
</dbReference>
<name>A0A8J6IQR6_9ALTE</name>
<keyword evidence="2" id="KW-1185">Reference proteome</keyword>
<dbReference type="EMBL" id="JACNEP010000001">
    <property type="protein sequence ID" value="MBC3764267.1"/>
    <property type="molecule type" value="Genomic_DNA"/>
</dbReference>
<protein>
    <recommendedName>
        <fullName evidence="3">Lipoprotein</fullName>
    </recommendedName>
</protein>
<sequence>MNKSLLSAACIALVSCAQQPQRCEDILVIKEQQLECKKLQFQIKNNTNPQQVLEAQRRFDENCADLRYYRDQFDTVCKGEQTPIGETKKQDE</sequence>
<evidence type="ECO:0008006" key="3">
    <source>
        <dbReference type="Google" id="ProtNLM"/>
    </source>
</evidence>
<comment type="caution">
    <text evidence="1">The sequence shown here is derived from an EMBL/GenBank/DDBJ whole genome shotgun (WGS) entry which is preliminary data.</text>
</comment>
<evidence type="ECO:0000313" key="1">
    <source>
        <dbReference type="EMBL" id="MBC3764267.1"/>
    </source>
</evidence>
<dbReference type="PROSITE" id="PS51257">
    <property type="entry name" value="PROKAR_LIPOPROTEIN"/>
    <property type="match status" value="1"/>
</dbReference>
<proteinExistence type="predicted"/>
<reference evidence="1" key="2">
    <citation type="submission" date="2020-08" db="EMBL/GenBank/DDBJ databases">
        <authorList>
            <person name="Lai Q."/>
        </authorList>
    </citation>
    <scope>NUCLEOTIDE SEQUENCE</scope>
    <source>
        <strain evidence="1">S27-2</strain>
    </source>
</reference>
<dbReference type="AlphaFoldDB" id="A0A8J6IQR6"/>
<organism evidence="1 2">
    <name type="scientific">Neptunicella marina</name>
    <dbReference type="NCBI Taxonomy" id="2125989"/>
    <lineage>
        <taxon>Bacteria</taxon>
        <taxon>Pseudomonadati</taxon>
        <taxon>Pseudomonadota</taxon>
        <taxon>Gammaproteobacteria</taxon>
        <taxon>Alteromonadales</taxon>
        <taxon>Alteromonadaceae</taxon>
        <taxon>Neptunicella</taxon>
    </lineage>
</organism>
<evidence type="ECO:0000313" key="2">
    <source>
        <dbReference type="Proteomes" id="UP000601768"/>
    </source>
</evidence>
<accession>A0A8J6IQR6</accession>
<dbReference type="RefSeq" id="WP_186504749.1">
    <property type="nucleotide sequence ID" value="NZ_JACNEP010000001.1"/>
</dbReference>
<gene>
    <name evidence="1" type="ORF">H8B19_00115</name>
</gene>
<reference evidence="1" key="1">
    <citation type="journal article" date="2018" name="Int. J. Syst. Evol. Microbiol.">
        <title>Neptunicella marina gen. nov., sp. nov., isolated from surface seawater.</title>
        <authorList>
            <person name="Liu X."/>
            <person name="Lai Q."/>
            <person name="Du Y."/>
            <person name="Zhang X."/>
            <person name="Liu Z."/>
            <person name="Sun F."/>
            <person name="Shao Z."/>
        </authorList>
    </citation>
    <scope>NUCLEOTIDE SEQUENCE</scope>
    <source>
        <strain evidence="1">S27-2</strain>
    </source>
</reference>